<dbReference type="InterPro" id="IPR000426">
    <property type="entry name" value="Proteasome_asu_N"/>
</dbReference>
<dbReference type="PROSITE" id="PS51475">
    <property type="entry name" value="PROTEASOME_ALPHA_2"/>
    <property type="match status" value="1"/>
</dbReference>
<dbReference type="InterPro" id="IPR029055">
    <property type="entry name" value="Ntn_hydrolases_N"/>
</dbReference>
<dbReference type="SMART" id="SM00948">
    <property type="entry name" value="Proteasome_A_N"/>
    <property type="match status" value="1"/>
</dbReference>
<evidence type="ECO:0000256" key="1">
    <source>
        <dbReference type="ARBA" id="ARBA00004123"/>
    </source>
</evidence>
<dbReference type="SUPFAM" id="SSF56235">
    <property type="entry name" value="N-terminal nucleophile aminohydrolases (Ntn hydrolases)"/>
    <property type="match status" value="1"/>
</dbReference>
<keyword evidence="9" id="KW-1185">Reference proteome</keyword>
<comment type="caution">
    <text evidence="8">The sequence shown here is derived from an EMBL/GenBank/DDBJ whole genome shotgun (WGS) entry which is preliminary data.</text>
</comment>
<dbReference type="EMBL" id="QEAP01000918">
    <property type="protein sequence ID" value="TPX54015.1"/>
    <property type="molecule type" value="Genomic_DNA"/>
</dbReference>
<accession>A0A507DRY2</accession>
<gene>
    <name evidence="8" type="ORF">CcCBS67573_g09626</name>
</gene>
<evidence type="ECO:0000256" key="5">
    <source>
        <dbReference type="ARBA" id="ARBA00023242"/>
    </source>
</evidence>
<reference evidence="8 9" key="1">
    <citation type="journal article" date="2019" name="Sci. Rep.">
        <title>Comparative genomics of chytrid fungi reveal insights into the obligate biotrophic and pathogenic lifestyle of Synchytrium endobioticum.</title>
        <authorList>
            <person name="van de Vossenberg B.T.L.H."/>
            <person name="Warris S."/>
            <person name="Nguyen H.D.T."/>
            <person name="van Gent-Pelzer M.P.E."/>
            <person name="Joly D.L."/>
            <person name="van de Geest H.C."/>
            <person name="Bonants P.J.M."/>
            <person name="Smith D.S."/>
            <person name="Levesque C.A."/>
            <person name="van der Lee T.A.J."/>
        </authorList>
    </citation>
    <scope>NUCLEOTIDE SEQUENCE [LARGE SCALE GENOMIC DNA]</scope>
    <source>
        <strain evidence="8 9">CBS 675.73</strain>
    </source>
</reference>
<dbReference type="FunFam" id="3.60.20.10:FF:000016">
    <property type="entry name" value="Proteasome subunit alpha type-6"/>
    <property type="match status" value="1"/>
</dbReference>
<dbReference type="Pfam" id="PF10584">
    <property type="entry name" value="Proteasome_A_N"/>
    <property type="match status" value="1"/>
</dbReference>
<evidence type="ECO:0000313" key="9">
    <source>
        <dbReference type="Proteomes" id="UP000320333"/>
    </source>
</evidence>
<keyword evidence="3" id="KW-0963">Cytoplasm</keyword>
<dbReference type="Gene3D" id="3.60.20.10">
    <property type="entry name" value="Glutamine Phosphoribosylpyrophosphate, subunit 1, domain 1"/>
    <property type="match status" value="1"/>
</dbReference>
<keyword evidence="4 6" id="KW-0647">Proteasome</keyword>
<comment type="similarity">
    <text evidence="6">Belongs to the peptidase T1A family.</text>
</comment>
<name>A0A507DRY2_9FUNG</name>
<dbReference type="GO" id="GO:0005737">
    <property type="term" value="C:cytoplasm"/>
    <property type="evidence" value="ECO:0007669"/>
    <property type="project" value="UniProtKB-SubCell"/>
</dbReference>
<keyword evidence="5" id="KW-0539">Nucleus</keyword>
<comment type="subcellular location">
    <subcellularLocation>
        <location evidence="2">Cytoplasm</location>
    </subcellularLocation>
    <subcellularLocation>
        <location evidence="1">Nucleus</location>
    </subcellularLocation>
</comment>
<evidence type="ECO:0000256" key="2">
    <source>
        <dbReference type="ARBA" id="ARBA00004496"/>
    </source>
</evidence>
<feature type="domain" description="Proteasome alpha-type subunits" evidence="7">
    <location>
        <begin position="6"/>
        <end position="28"/>
    </location>
</feature>
<dbReference type="InterPro" id="IPR001353">
    <property type="entry name" value="Proteasome_sua/b"/>
</dbReference>
<feature type="non-terminal residue" evidence="8">
    <location>
        <position position="451"/>
    </location>
</feature>
<dbReference type="PANTHER" id="PTHR11599">
    <property type="entry name" value="PROTEASOME SUBUNIT ALPHA/BETA"/>
    <property type="match status" value="1"/>
</dbReference>
<evidence type="ECO:0000313" key="8">
    <source>
        <dbReference type="EMBL" id="TPX54015.1"/>
    </source>
</evidence>
<evidence type="ECO:0000256" key="4">
    <source>
        <dbReference type="ARBA" id="ARBA00022942"/>
    </source>
</evidence>
<sequence>MNRNSYDSDITTWSPQGRLHQIEYAMEAVKQGSAAVGLRSNTHAVLVALNRQSGDLASYQKKLIRIDNHMGIAIAGLTSDARVLSTYMRGEAMRSRMVFNRALPVQRIAASLGDKAQVNTQRYGRRPYGVGLLIAGFDEAGPHLYEVAPSGNYFDYYAISIGARSQSAKTYLEKYFEAFADTSLDELIVHGLRALRDTLQQDKELNATNCSIGFVGKDEKWTVVEGDGLQRFLDMLNADAPAAGGGEAAAADDAAPMETDAQILLGMLTCLVVSLLPNLQKNVPSPAELQTNSILVTIRSISILDSQTEANYCLNFSDRHFSGQRTCKTRQLSIETCTKINEFGQCWAELEAILGGVYYVSHLETVPLSGRTRFMDVSEEMEAEMGKQAYKQIMQEYGRHIVPNYHPAAVSVQKVAKRIIAVSGLKDVDWEVYLIDSPEKNAFVIPGGKIF</sequence>
<dbReference type="InterPro" id="IPR023332">
    <property type="entry name" value="Proteasome_alpha-type"/>
</dbReference>
<evidence type="ECO:0000256" key="6">
    <source>
        <dbReference type="PROSITE-ProRule" id="PRU00808"/>
    </source>
</evidence>
<dbReference type="GO" id="GO:0006511">
    <property type="term" value="P:ubiquitin-dependent protein catabolic process"/>
    <property type="evidence" value="ECO:0007669"/>
    <property type="project" value="InterPro"/>
</dbReference>
<dbReference type="Pfam" id="PF00227">
    <property type="entry name" value="Proteasome"/>
    <property type="match status" value="1"/>
</dbReference>
<protein>
    <recommendedName>
        <fullName evidence="7">Proteasome alpha-type subunits domain-containing protein</fullName>
    </recommendedName>
</protein>
<dbReference type="GO" id="GO:0005634">
    <property type="term" value="C:nucleus"/>
    <property type="evidence" value="ECO:0007669"/>
    <property type="project" value="UniProtKB-SubCell"/>
</dbReference>
<dbReference type="InterPro" id="IPR050115">
    <property type="entry name" value="Proteasome_alpha"/>
</dbReference>
<evidence type="ECO:0000256" key="3">
    <source>
        <dbReference type="ARBA" id="ARBA00022490"/>
    </source>
</evidence>
<organism evidence="8 9">
    <name type="scientific">Chytriomyces confervae</name>
    <dbReference type="NCBI Taxonomy" id="246404"/>
    <lineage>
        <taxon>Eukaryota</taxon>
        <taxon>Fungi</taxon>
        <taxon>Fungi incertae sedis</taxon>
        <taxon>Chytridiomycota</taxon>
        <taxon>Chytridiomycota incertae sedis</taxon>
        <taxon>Chytridiomycetes</taxon>
        <taxon>Chytridiales</taxon>
        <taxon>Chytriomycetaceae</taxon>
        <taxon>Chytriomyces</taxon>
    </lineage>
</organism>
<dbReference type="STRING" id="246404.A0A507DRY2"/>
<proteinExistence type="inferred from homology"/>
<dbReference type="AlphaFoldDB" id="A0A507DRY2"/>
<dbReference type="InterPro" id="IPR035144">
    <property type="entry name" value="Proteasome_alpha1"/>
</dbReference>
<dbReference type="CDD" id="cd03749">
    <property type="entry name" value="proteasome_alpha_type_1"/>
    <property type="match status" value="1"/>
</dbReference>
<dbReference type="OrthoDB" id="431557at2759"/>
<evidence type="ECO:0000259" key="7">
    <source>
        <dbReference type="PROSITE" id="PS00388"/>
    </source>
</evidence>
<dbReference type="PROSITE" id="PS00388">
    <property type="entry name" value="PROTEASOME_ALPHA_1"/>
    <property type="match status" value="1"/>
</dbReference>
<dbReference type="Proteomes" id="UP000320333">
    <property type="component" value="Unassembled WGS sequence"/>
</dbReference>
<dbReference type="GO" id="GO:0019773">
    <property type="term" value="C:proteasome core complex, alpha-subunit complex"/>
    <property type="evidence" value="ECO:0007669"/>
    <property type="project" value="UniProtKB-UniRule"/>
</dbReference>